<feature type="domain" description="RING-type" evidence="10">
    <location>
        <begin position="187"/>
        <end position="228"/>
    </location>
</feature>
<proteinExistence type="predicted"/>
<evidence type="ECO:0000256" key="9">
    <source>
        <dbReference type="SAM" id="MobiDB-lite"/>
    </source>
</evidence>
<evidence type="ECO:0000256" key="5">
    <source>
        <dbReference type="ARBA" id="ARBA00022771"/>
    </source>
</evidence>
<dbReference type="PANTHER" id="PTHR22937">
    <property type="entry name" value="E3 UBIQUITIN-PROTEIN LIGASE RNF165"/>
    <property type="match status" value="1"/>
</dbReference>
<evidence type="ECO:0000313" key="12">
    <source>
        <dbReference type="Proteomes" id="UP000039324"/>
    </source>
</evidence>
<dbReference type="Proteomes" id="UP000039324">
    <property type="component" value="Unassembled WGS sequence"/>
</dbReference>
<dbReference type="AlphaFoldDB" id="A0A0G4J3U8"/>
<sequence length="228" mass="26186">MKRSRSTCSSPSSDSVVELTEEEVARLQSRQSRSRRERRLEIALRQGDLDRAQQVLRDQERERRRRQVQADADLARSIQARADEEFARSLQARRSPPHAAQPRFHQHHFASALLARSSLRGAAAQEGLAQIALLNGRDIDQLDYDELWELSERIGDVRRRGADKREIERLPTRTFDNQASSAEEQSCSICLEAFAQGERVRTLLCLHVFHAVCVDNWLTMNKICPVCR</sequence>
<dbReference type="OrthoDB" id="8062037at2759"/>
<dbReference type="InterPro" id="IPR001841">
    <property type="entry name" value="Znf_RING"/>
</dbReference>
<keyword evidence="12" id="KW-1185">Reference proteome</keyword>
<dbReference type="Pfam" id="PF13639">
    <property type="entry name" value="zf-RING_2"/>
    <property type="match status" value="1"/>
</dbReference>
<evidence type="ECO:0000256" key="2">
    <source>
        <dbReference type="ARBA" id="ARBA00012483"/>
    </source>
</evidence>
<protein>
    <recommendedName>
        <fullName evidence="2">RING-type E3 ubiquitin transferase</fullName>
        <ecNumber evidence="2">2.3.2.27</ecNumber>
    </recommendedName>
</protein>
<evidence type="ECO:0000313" key="11">
    <source>
        <dbReference type="EMBL" id="CEP02303.1"/>
    </source>
</evidence>
<evidence type="ECO:0000259" key="10">
    <source>
        <dbReference type="PROSITE" id="PS50089"/>
    </source>
</evidence>
<organism evidence="11 12">
    <name type="scientific">Plasmodiophora brassicae</name>
    <name type="common">Clubroot disease agent</name>
    <dbReference type="NCBI Taxonomy" id="37360"/>
    <lineage>
        <taxon>Eukaryota</taxon>
        <taxon>Sar</taxon>
        <taxon>Rhizaria</taxon>
        <taxon>Endomyxa</taxon>
        <taxon>Phytomyxea</taxon>
        <taxon>Plasmodiophorida</taxon>
        <taxon>Plasmodiophoridae</taxon>
        <taxon>Plasmodiophora</taxon>
    </lineage>
</organism>
<name>A0A0G4J3U8_PLABS</name>
<keyword evidence="5 8" id="KW-0863">Zinc-finger</keyword>
<dbReference type="EMBL" id="CDSF01000123">
    <property type="protein sequence ID" value="CEP02303.1"/>
    <property type="molecule type" value="Genomic_DNA"/>
</dbReference>
<gene>
    <name evidence="11" type="ORF">PBRA_008887</name>
</gene>
<evidence type="ECO:0000256" key="7">
    <source>
        <dbReference type="ARBA" id="ARBA00022833"/>
    </source>
</evidence>
<feature type="compositionally biased region" description="Low complexity" evidence="9">
    <location>
        <begin position="1"/>
        <end position="15"/>
    </location>
</feature>
<dbReference type="InterPro" id="IPR013083">
    <property type="entry name" value="Znf_RING/FYVE/PHD"/>
</dbReference>
<evidence type="ECO:0000256" key="3">
    <source>
        <dbReference type="ARBA" id="ARBA00022679"/>
    </source>
</evidence>
<keyword evidence="4" id="KW-0479">Metal-binding</keyword>
<reference evidence="11 12" key="1">
    <citation type="submission" date="2015-02" db="EMBL/GenBank/DDBJ databases">
        <authorList>
            <person name="Chooi Y.-H."/>
        </authorList>
    </citation>
    <scope>NUCLEOTIDE SEQUENCE [LARGE SCALE GENOMIC DNA]</scope>
    <source>
        <strain evidence="11">E3</strain>
    </source>
</reference>
<dbReference type="OMA" id="IPIEQIQ"/>
<dbReference type="Gene3D" id="3.30.40.10">
    <property type="entry name" value="Zinc/RING finger domain, C3HC4 (zinc finger)"/>
    <property type="match status" value="1"/>
</dbReference>
<comment type="catalytic activity">
    <reaction evidence="1">
        <text>S-ubiquitinyl-[E2 ubiquitin-conjugating enzyme]-L-cysteine + [acceptor protein]-L-lysine = [E2 ubiquitin-conjugating enzyme]-L-cysteine + N(6)-ubiquitinyl-[acceptor protein]-L-lysine.</text>
        <dbReference type="EC" id="2.3.2.27"/>
    </reaction>
</comment>
<dbReference type="EC" id="2.3.2.27" evidence="2"/>
<keyword evidence="7" id="KW-0862">Zinc</keyword>
<feature type="region of interest" description="Disordered" evidence="9">
    <location>
        <begin position="1"/>
        <end position="20"/>
    </location>
</feature>
<feature type="non-terminal residue" evidence="11">
    <location>
        <position position="228"/>
    </location>
</feature>
<dbReference type="PROSITE" id="PS50089">
    <property type="entry name" value="ZF_RING_2"/>
    <property type="match status" value="1"/>
</dbReference>
<dbReference type="InterPro" id="IPR045191">
    <property type="entry name" value="MBR1/2-like"/>
</dbReference>
<evidence type="ECO:0000256" key="8">
    <source>
        <dbReference type="PROSITE-ProRule" id="PRU00175"/>
    </source>
</evidence>
<evidence type="ECO:0000256" key="4">
    <source>
        <dbReference type="ARBA" id="ARBA00022723"/>
    </source>
</evidence>
<keyword evidence="6" id="KW-0833">Ubl conjugation pathway</keyword>
<dbReference type="GO" id="GO:0008270">
    <property type="term" value="F:zinc ion binding"/>
    <property type="evidence" value="ECO:0007669"/>
    <property type="project" value="UniProtKB-KW"/>
</dbReference>
<accession>A0A0G4J3U8</accession>
<keyword evidence="3" id="KW-0808">Transferase</keyword>
<dbReference type="PANTHER" id="PTHR22937:SF65">
    <property type="entry name" value="E3 UBIQUITIN-PROTEIN LIGASE ARK2C"/>
    <property type="match status" value="1"/>
</dbReference>
<dbReference type="GO" id="GO:0061630">
    <property type="term" value="F:ubiquitin protein ligase activity"/>
    <property type="evidence" value="ECO:0007669"/>
    <property type="project" value="UniProtKB-EC"/>
</dbReference>
<dbReference type="SUPFAM" id="SSF57850">
    <property type="entry name" value="RING/U-box"/>
    <property type="match status" value="1"/>
</dbReference>
<dbReference type="SMART" id="SM00184">
    <property type="entry name" value="RING"/>
    <property type="match status" value="1"/>
</dbReference>
<dbReference type="STRING" id="37360.A0A0G4J3U8"/>
<evidence type="ECO:0000256" key="6">
    <source>
        <dbReference type="ARBA" id="ARBA00022786"/>
    </source>
</evidence>
<evidence type="ECO:0000256" key="1">
    <source>
        <dbReference type="ARBA" id="ARBA00000900"/>
    </source>
</evidence>